<reference evidence="1 2" key="1">
    <citation type="submission" date="2016-10" db="EMBL/GenBank/DDBJ databases">
        <authorList>
            <person name="de Groot N.N."/>
        </authorList>
    </citation>
    <scope>NUCLEOTIDE SEQUENCE [LARGE SCALE GENOMIC DNA]</scope>
    <source>
        <strain evidence="1 2">DSM 20117</strain>
    </source>
</reference>
<proteinExistence type="predicted"/>
<dbReference type="KEGG" id="acry:AC20117_07850"/>
<evidence type="ECO:0000313" key="1">
    <source>
        <dbReference type="EMBL" id="SDQ63082.1"/>
    </source>
</evidence>
<name>A0A1H1CG12_9MICC</name>
<dbReference type="STRING" id="37928.SAMN04489742_1903"/>
<gene>
    <name evidence="1" type="ORF">SAMN04489742_1903</name>
</gene>
<protein>
    <submittedName>
        <fullName evidence="1">Uncharacterized protein</fullName>
    </submittedName>
</protein>
<evidence type="ECO:0000313" key="2">
    <source>
        <dbReference type="Proteomes" id="UP000181917"/>
    </source>
</evidence>
<accession>A0A1H1CG12</accession>
<keyword evidence="2" id="KW-1185">Reference proteome</keyword>
<dbReference type="AlphaFoldDB" id="A0A1H1CG12"/>
<dbReference type="Proteomes" id="UP000181917">
    <property type="component" value="Unassembled WGS sequence"/>
</dbReference>
<sequence length="174" mass="18007">MRLNRREGSSLTTTAVAALLVLVTGCGASTGSGGRACTEIGAVSGVGLTVARELAGDVREAELQVCWDETCERIPLDLRPGQRTVDLGCESDQPDAVCSATSTPDGTLTGFAQLDSLPAGEVQVRAYTTRQDGTQVETEPLSVATETVFPNGEECPGEAQQLALVLGASGLRPQ</sequence>
<dbReference type="OrthoDB" id="3828886at2"/>
<organism evidence="1 2">
    <name type="scientific">Crystallibacter crystallopoietes</name>
    <dbReference type="NCBI Taxonomy" id="37928"/>
    <lineage>
        <taxon>Bacteria</taxon>
        <taxon>Bacillati</taxon>
        <taxon>Actinomycetota</taxon>
        <taxon>Actinomycetes</taxon>
        <taxon>Micrococcales</taxon>
        <taxon>Micrococcaceae</taxon>
        <taxon>Crystallibacter</taxon>
    </lineage>
</organism>
<dbReference type="RefSeq" id="WP_074700204.1">
    <property type="nucleotide sequence ID" value="NZ_CP018863.1"/>
</dbReference>
<dbReference type="EMBL" id="FNKH01000002">
    <property type="protein sequence ID" value="SDQ63082.1"/>
    <property type="molecule type" value="Genomic_DNA"/>
</dbReference>
<dbReference type="PROSITE" id="PS51257">
    <property type="entry name" value="PROKAR_LIPOPROTEIN"/>
    <property type="match status" value="1"/>
</dbReference>